<evidence type="ECO:0000256" key="1">
    <source>
        <dbReference type="SAM" id="MobiDB-lite"/>
    </source>
</evidence>
<evidence type="ECO:0000313" key="3">
    <source>
        <dbReference type="Proteomes" id="UP000299102"/>
    </source>
</evidence>
<feature type="compositionally biased region" description="Polar residues" evidence="1">
    <location>
        <begin position="100"/>
        <end position="110"/>
    </location>
</feature>
<sequence length="110" mass="12053">MRDWIEGRGEDASGHSSPPPAPRRVSQPFCFPLSPKISFVYLVIYGGCAPTLLNRRSSARYSRSSGFGSPITDGGSRSARQSTRRGTALRRKVQPVVATRGTSFPSDYQF</sequence>
<accession>A0A4C1ZA51</accession>
<proteinExistence type="predicted"/>
<protein>
    <submittedName>
        <fullName evidence="2">Uncharacterized protein</fullName>
    </submittedName>
</protein>
<feature type="region of interest" description="Disordered" evidence="1">
    <location>
        <begin position="1"/>
        <end position="26"/>
    </location>
</feature>
<dbReference type="EMBL" id="BGZK01001656">
    <property type="protein sequence ID" value="GBP84043.1"/>
    <property type="molecule type" value="Genomic_DNA"/>
</dbReference>
<feature type="compositionally biased region" description="Basic and acidic residues" evidence="1">
    <location>
        <begin position="1"/>
        <end position="13"/>
    </location>
</feature>
<gene>
    <name evidence="2" type="ORF">EVAR_67642_1</name>
</gene>
<keyword evidence="3" id="KW-1185">Reference proteome</keyword>
<dbReference type="AlphaFoldDB" id="A0A4C1ZA51"/>
<reference evidence="2 3" key="1">
    <citation type="journal article" date="2019" name="Commun. Biol.">
        <title>The bagworm genome reveals a unique fibroin gene that provides high tensile strength.</title>
        <authorList>
            <person name="Kono N."/>
            <person name="Nakamura H."/>
            <person name="Ohtoshi R."/>
            <person name="Tomita M."/>
            <person name="Numata K."/>
            <person name="Arakawa K."/>
        </authorList>
    </citation>
    <scope>NUCLEOTIDE SEQUENCE [LARGE SCALE GENOMIC DNA]</scope>
</reference>
<feature type="region of interest" description="Disordered" evidence="1">
    <location>
        <begin position="61"/>
        <end position="110"/>
    </location>
</feature>
<organism evidence="2 3">
    <name type="scientific">Eumeta variegata</name>
    <name type="common">Bagworm moth</name>
    <name type="synonym">Eumeta japonica</name>
    <dbReference type="NCBI Taxonomy" id="151549"/>
    <lineage>
        <taxon>Eukaryota</taxon>
        <taxon>Metazoa</taxon>
        <taxon>Ecdysozoa</taxon>
        <taxon>Arthropoda</taxon>
        <taxon>Hexapoda</taxon>
        <taxon>Insecta</taxon>
        <taxon>Pterygota</taxon>
        <taxon>Neoptera</taxon>
        <taxon>Endopterygota</taxon>
        <taxon>Lepidoptera</taxon>
        <taxon>Glossata</taxon>
        <taxon>Ditrysia</taxon>
        <taxon>Tineoidea</taxon>
        <taxon>Psychidae</taxon>
        <taxon>Oiketicinae</taxon>
        <taxon>Eumeta</taxon>
    </lineage>
</organism>
<dbReference type="Proteomes" id="UP000299102">
    <property type="component" value="Unassembled WGS sequence"/>
</dbReference>
<comment type="caution">
    <text evidence="2">The sequence shown here is derived from an EMBL/GenBank/DDBJ whole genome shotgun (WGS) entry which is preliminary data.</text>
</comment>
<evidence type="ECO:0000313" key="2">
    <source>
        <dbReference type="EMBL" id="GBP84043.1"/>
    </source>
</evidence>
<name>A0A4C1ZA51_EUMVA</name>